<dbReference type="AlphaFoldDB" id="A0A7R9PR97"/>
<gene>
    <name evidence="1" type="ORF">TGEB3V08_LOCUS9991</name>
</gene>
<reference evidence="1" key="1">
    <citation type="submission" date="2020-11" db="EMBL/GenBank/DDBJ databases">
        <authorList>
            <person name="Tran Van P."/>
        </authorList>
    </citation>
    <scope>NUCLEOTIDE SEQUENCE</scope>
</reference>
<protein>
    <submittedName>
        <fullName evidence="1">Uncharacterized protein</fullName>
    </submittedName>
</protein>
<accession>A0A7R9PR97</accession>
<sequence>MAISREVGGVNPCRPYRSAFTQVQRQQAPSHFSPPPCTPALQAVFLVFDILPSPPPSLSMMAVRSVVCQCSVQCSAVQCSAAMTVQKTCASVMACSVLLLLVHACVVVGTLEGPNVCTRQDT</sequence>
<proteinExistence type="predicted"/>
<organism evidence="1">
    <name type="scientific">Timema genevievae</name>
    <name type="common">Walking stick</name>
    <dbReference type="NCBI Taxonomy" id="629358"/>
    <lineage>
        <taxon>Eukaryota</taxon>
        <taxon>Metazoa</taxon>
        <taxon>Ecdysozoa</taxon>
        <taxon>Arthropoda</taxon>
        <taxon>Hexapoda</taxon>
        <taxon>Insecta</taxon>
        <taxon>Pterygota</taxon>
        <taxon>Neoptera</taxon>
        <taxon>Polyneoptera</taxon>
        <taxon>Phasmatodea</taxon>
        <taxon>Timematodea</taxon>
        <taxon>Timematoidea</taxon>
        <taxon>Timematidae</taxon>
        <taxon>Timema</taxon>
    </lineage>
</organism>
<name>A0A7R9PR97_TIMGE</name>
<evidence type="ECO:0000313" key="1">
    <source>
        <dbReference type="EMBL" id="CAD7606790.1"/>
    </source>
</evidence>
<dbReference type="EMBL" id="OE845148">
    <property type="protein sequence ID" value="CAD7606790.1"/>
    <property type="molecule type" value="Genomic_DNA"/>
</dbReference>